<reference evidence="2 3" key="1">
    <citation type="submission" date="2023-12" db="EMBL/GenBank/DDBJ databases">
        <title>Jeotgalibacillus haloalkaliphilus sp. nov., a novel salt-tolerant bacteria, isolated from the estuary of the Fenhe River into the Yellow River.</title>
        <authorList>
            <person name="Li Y."/>
        </authorList>
    </citation>
    <scope>NUCLEOTIDE SEQUENCE [LARGE SCALE GENOMIC DNA]</scope>
    <source>
        <strain evidence="2 3">HH7-29</strain>
    </source>
</reference>
<dbReference type="EMBL" id="JAXQNN010000002">
    <property type="protein sequence ID" value="MDZ5711624.1"/>
    <property type="molecule type" value="Genomic_DNA"/>
</dbReference>
<dbReference type="InterPro" id="IPR051703">
    <property type="entry name" value="NF-kappa-B_Signaling_Reg"/>
</dbReference>
<dbReference type="Pfam" id="PF09588">
    <property type="entry name" value="YqaJ"/>
    <property type="match status" value="1"/>
</dbReference>
<dbReference type="PANTHER" id="PTHR46609">
    <property type="entry name" value="EXONUCLEASE, PHAGE-TYPE/RECB, C-TERMINAL DOMAIN-CONTAINING PROTEIN"/>
    <property type="match status" value="1"/>
</dbReference>
<proteinExistence type="predicted"/>
<dbReference type="SUPFAM" id="SSF52980">
    <property type="entry name" value="Restriction endonuclease-like"/>
    <property type="match status" value="1"/>
</dbReference>
<sequence>MRQLQVVESTNDMTREEWLQQRKKGIGGSDVGAILGINKWKSPIQVYFEKIGEYSEEVDNEAVEWGNILESVVAEQFAKKTGYKIRKKNAVLQHPDEPWALANVDRLINAVDERGPGVLEVKTASEYVRNQWEDDEIPSSYLVQLQWYLYVTGYKWGAFAVLIGGNKFRYKMVDRDDELIEIIRQQVKDFWINHVQAGVAPEFDGSEASEKLLSKMHPDSNGEQINWSAEKDKLIETYLDAKGDARKAAENVKHYENQIKSLLGDYEEAHTFSHKVSWKSVARKTVDSKKLKAERPDIYQQYTKESNSRRFSVN</sequence>
<dbReference type="InterPro" id="IPR019080">
    <property type="entry name" value="YqaJ_viral_recombinase"/>
</dbReference>
<dbReference type="RefSeq" id="WP_322420641.1">
    <property type="nucleotide sequence ID" value="NZ_JAXQNN010000002.1"/>
</dbReference>
<dbReference type="NCBIfam" id="TIGR03033">
    <property type="entry name" value="phage_rel_nuc"/>
    <property type="match status" value="1"/>
</dbReference>
<name>A0ABU5KK32_9BACL</name>
<evidence type="ECO:0000259" key="1">
    <source>
        <dbReference type="Pfam" id="PF09588"/>
    </source>
</evidence>
<dbReference type="InterPro" id="IPR011604">
    <property type="entry name" value="PDDEXK-like_dom_sf"/>
</dbReference>
<dbReference type="Proteomes" id="UP001292084">
    <property type="component" value="Unassembled WGS sequence"/>
</dbReference>
<dbReference type="Gene3D" id="3.90.320.10">
    <property type="match status" value="1"/>
</dbReference>
<evidence type="ECO:0000313" key="3">
    <source>
        <dbReference type="Proteomes" id="UP001292084"/>
    </source>
</evidence>
<gene>
    <name evidence="2" type="ORF">UFB30_05270</name>
</gene>
<evidence type="ECO:0000313" key="2">
    <source>
        <dbReference type="EMBL" id="MDZ5711624.1"/>
    </source>
</evidence>
<comment type="caution">
    <text evidence="2">The sequence shown here is derived from an EMBL/GenBank/DDBJ whole genome shotgun (WGS) entry which is preliminary data.</text>
</comment>
<dbReference type="InterPro" id="IPR017482">
    <property type="entry name" value="Lambda-type_endonuclease"/>
</dbReference>
<dbReference type="InterPro" id="IPR011335">
    <property type="entry name" value="Restrct_endonuc-II-like"/>
</dbReference>
<organism evidence="2 3">
    <name type="scientific">Jeotgalibacillus haloalkalitolerans</name>
    <dbReference type="NCBI Taxonomy" id="3104292"/>
    <lineage>
        <taxon>Bacteria</taxon>
        <taxon>Bacillati</taxon>
        <taxon>Bacillota</taxon>
        <taxon>Bacilli</taxon>
        <taxon>Bacillales</taxon>
        <taxon>Caryophanaceae</taxon>
        <taxon>Jeotgalibacillus</taxon>
    </lineage>
</organism>
<feature type="domain" description="YqaJ viral recombinase" evidence="1">
    <location>
        <begin position="17"/>
        <end position="155"/>
    </location>
</feature>
<protein>
    <submittedName>
        <fullName evidence="2">YqaJ viral recombinase family protein</fullName>
    </submittedName>
</protein>
<accession>A0ABU5KK32</accession>
<keyword evidence="3" id="KW-1185">Reference proteome</keyword>
<dbReference type="PANTHER" id="PTHR46609:SF6">
    <property type="entry name" value="EXONUCLEASE, PHAGE-TYPE_RECB, C-TERMINAL DOMAIN-CONTAINING PROTEIN-RELATED"/>
    <property type="match status" value="1"/>
</dbReference>